<gene>
    <name evidence="9" type="ORF">SAMN05216462_1388</name>
</gene>
<dbReference type="PROSITE" id="PS50234">
    <property type="entry name" value="VWFA"/>
    <property type="match status" value="1"/>
</dbReference>
<accession>A0A1H4AVQ1</accession>
<keyword evidence="2 7" id="KW-0812">Transmembrane</keyword>
<evidence type="ECO:0000313" key="10">
    <source>
        <dbReference type="Proteomes" id="UP000182257"/>
    </source>
</evidence>
<evidence type="ECO:0000259" key="8">
    <source>
        <dbReference type="PROSITE" id="PS50234"/>
    </source>
</evidence>
<dbReference type="InterPro" id="IPR036465">
    <property type="entry name" value="vWFA_dom_sf"/>
</dbReference>
<dbReference type="InterPro" id="IPR024163">
    <property type="entry name" value="Aerotolerance_reg_N"/>
</dbReference>
<feature type="repeat" description="TPR" evidence="5">
    <location>
        <begin position="433"/>
        <end position="466"/>
    </location>
</feature>
<dbReference type="Pfam" id="PF13519">
    <property type="entry name" value="VWA_2"/>
    <property type="match status" value="1"/>
</dbReference>
<dbReference type="InterPro" id="IPR011990">
    <property type="entry name" value="TPR-like_helical_dom_sf"/>
</dbReference>
<feature type="compositionally biased region" description="Basic residues" evidence="6">
    <location>
        <begin position="552"/>
        <end position="566"/>
    </location>
</feature>
<dbReference type="SMART" id="SM00327">
    <property type="entry name" value="VWA"/>
    <property type="match status" value="1"/>
</dbReference>
<dbReference type="InterPro" id="IPR019734">
    <property type="entry name" value="TPR_rpt"/>
</dbReference>
<dbReference type="Gene3D" id="3.40.50.410">
    <property type="entry name" value="von Willebrand factor, type A domain"/>
    <property type="match status" value="1"/>
</dbReference>
<dbReference type="OrthoDB" id="6206554at2"/>
<proteinExistence type="predicted"/>
<reference evidence="9 10" key="1">
    <citation type="submission" date="2016-10" db="EMBL/GenBank/DDBJ databases">
        <authorList>
            <person name="de Groot N.N."/>
        </authorList>
    </citation>
    <scope>NUCLEOTIDE SEQUENCE [LARGE SCALE GENOMIC DNA]</scope>
    <source>
        <strain evidence="9 10">D31d</strain>
    </source>
</reference>
<dbReference type="PANTHER" id="PTHR22550">
    <property type="entry name" value="SPORE GERMINATION PROTEIN"/>
    <property type="match status" value="1"/>
</dbReference>
<evidence type="ECO:0000256" key="2">
    <source>
        <dbReference type="ARBA" id="ARBA00022692"/>
    </source>
</evidence>
<dbReference type="SUPFAM" id="SSF53300">
    <property type="entry name" value="vWA-like"/>
    <property type="match status" value="1"/>
</dbReference>
<keyword evidence="1" id="KW-1003">Cell membrane</keyword>
<feature type="transmembrane region" description="Helical" evidence="7">
    <location>
        <begin position="56"/>
        <end position="74"/>
    </location>
</feature>
<dbReference type="PROSITE" id="PS50005">
    <property type="entry name" value="TPR"/>
    <property type="match status" value="3"/>
</dbReference>
<dbReference type="AlphaFoldDB" id="A0A1H4AVQ1"/>
<evidence type="ECO:0000256" key="5">
    <source>
        <dbReference type="PROSITE-ProRule" id="PRU00339"/>
    </source>
</evidence>
<feature type="region of interest" description="Disordered" evidence="6">
    <location>
        <begin position="479"/>
        <end position="566"/>
    </location>
</feature>
<dbReference type="SUPFAM" id="SSF48452">
    <property type="entry name" value="TPR-like"/>
    <property type="match status" value="1"/>
</dbReference>
<keyword evidence="4 7" id="KW-0472">Membrane</keyword>
<dbReference type="Gene3D" id="1.25.40.10">
    <property type="entry name" value="Tetratricopeptide repeat domain"/>
    <property type="match status" value="2"/>
</dbReference>
<dbReference type="Proteomes" id="UP000182257">
    <property type="component" value="Unassembled WGS sequence"/>
</dbReference>
<organism evidence="9 10">
    <name type="scientific">Xylanibacter ruminicola</name>
    <name type="common">Prevotella ruminicola</name>
    <dbReference type="NCBI Taxonomy" id="839"/>
    <lineage>
        <taxon>Bacteria</taxon>
        <taxon>Pseudomonadati</taxon>
        <taxon>Bacteroidota</taxon>
        <taxon>Bacteroidia</taxon>
        <taxon>Bacteroidales</taxon>
        <taxon>Prevotellaceae</taxon>
        <taxon>Xylanibacter</taxon>
    </lineage>
</organism>
<keyword evidence="5" id="KW-0802">TPR repeat</keyword>
<protein>
    <submittedName>
        <fullName evidence="9">Ca-activated chloride channel family protein</fullName>
    </submittedName>
</protein>
<sequence>MFRFADPTYLYLLAVIPVLAIIRFLTYRNQKKRLRKFGDPKLLRSLMPDVSRFRPAVKFWMLQGALALLIVMLARPQFGTKISNEQRTGIETIIAMDISNSMLAEDIVPSRLDRSKMMVENLVDHFTNDKIGLLVFAGDAFVQLPITSDYVSAKMFLSSIDPSMMATQGTDIARAIDMATHSFTQEEGIGKAIIVITDGEDHEGGALEAAEAAKKAGMRVYVLGVGSTQGAPIPIPGTGDYMKDNTGNTVMSALNEDMCRQVAQAGGGAYIHVENNSAAQDQLDNELSKLAKKETTSTVYSEFDEQFQAVAILALLLLILEICIFDRRNPLLKRLSLFGSKKKAAATVALLLVAITASAQTDRQYIREGNKQFRVGQYDKAEVSYRKAVEKNPKNPQAAYNLGNALMAQKKDSAAVQQFEQATRIETNPLRKAAAYHNMGVICQTHKMYGEAIEAYKNALRLNPNDDETRYNLVLCKKQKQKQDQNQQQNQNNKDDQKKDNQKKDDQKDQNKDKKDDKQQQQQKPQMSKDNAEQLLNAAIQNEKMTQDKMKKQQQKPQRRNVLKNW</sequence>
<feature type="compositionally biased region" description="Basic and acidic residues" evidence="6">
    <location>
        <begin position="493"/>
        <end position="519"/>
    </location>
</feature>
<dbReference type="InterPro" id="IPR050768">
    <property type="entry name" value="UPF0353/GerABKA_families"/>
</dbReference>
<feature type="repeat" description="TPR" evidence="5">
    <location>
        <begin position="396"/>
        <end position="429"/>
    </location>
</feature>
<name>A0A1H4AVQ1_XYLRU</name>
<dbReference type="Pfam" id="PF07584">
    <property type="entry name" value="BatA"/>
    <property type="match status" value="1"/>
</dbReference>
<dbReference type="EMBL" id="FNRF01000002">
    <property type="protein sequence ID" value="SEA39955.1"/>
    <property type="molecule type" value="Genomic_DNA"/>
</dbReference>
<dbReference type="Pfam" id="PF00515">
    <property type="entry name" value="TPR_1"/>
    <property type="match status" value="1"/>
</dbReference>
<keyword evidence="3 7" id="KW-1133">Transmembrane helix</keyword>
<dbReference type="PANTHER" id="PTHR22550:SF5">
    <property type="entry name" value="LEUCINE ZIPPER PROTEIN 4"/>
    <property type="match status" value="1"/>
</dbReference>
<evidence type="ECO:0000313" key="9">
    <source>
        <dbReference type="EMBL" id="SEA39955.1"/>
    </source>
</evidence>
<evidence type="ECO:0000256" key="3">
    <source>
        <dbReference type="ARBA" id="ARBA00022989"/>
    </source>
</evidence>
<evidence type="ECO:0000256" key="6">
    <source>
        <dbReference type="SAM" id="MobiDB-lite"/>
    </source>
</evidence>
<dbReference type="InterPro" id="IPR002035">
    <property type="entry name" value="VWF_A"/>
</dbReference>
<evidence type="ECO:0000256" key="1">
    <source>
        <dbReference type="ARBA" id="ARBA00022475"/>
    </source>
</evidence>
<feature type="transmembrane region" description="Helical" evidence="7">
    <location>
        <begin position="6"/>
        <end position="26"/>
    </location>
</feature>
<feature type="repeat" description="TPR" evidence="5">
    <location>
        <begin position="362"/>
        <end position="395"/>
    </location>
</feature>
<evidence type="ECO:0000256" key="4">
    <source>
        <dbReference type="ARBA" id="ARBA00023136"/>
    </source>
</evidence>
<evidence type="ECO:0000256" key="7">
    <source>
        <dbReference type="SAM" id="Phobius"/>
    </source>
</evidence>
<feature type="domain" description="VWFA" evidence="8">
    <location>
        <begin position="91"/>
        <end position="290"/>
    </location>
</feature>
<dbReference type="RefSeq" id="WP_074760807.1">
    <property type="nucleotide sequence ID" value="NZ_FNRF01000002.1"/>
</dbReference>
<dbReference type="PROSITE" id="PS50293">
    <property type="entry name" value="TPR_REGION"/>
    <property type="match status" value="1"/>
</dbReference>
<dbReference type="Pfam" id="PF13432">
    <property type="entry name" value="TPR_16"/>
    <property type="match status" value="1"/>
</dbReference>
<dbReference type="SMART" id="SM00028">
    <property type="entry name" value="TPR"/>
    <property type="match status" value="3"/>
</dbReference>